<accession>A0A2N5W8L9</accession>
<dbReference type="EMBL" id="PGCJ01000002">
    <property type="protein sequence ID" value="PLW58572.1"/>
    <property type="molecule type" value="Genomic_DNA"/>
</dbReference>
<comment type="caution">
    <text evidence="2">The sequence shown here is derived from an EMBL/GenBank/DDBJ whole genome shotgun (WGS) entry which is preliminary data.</text>
</comment>
<proteinExistence type="predicted"/>
<evidence type="ECO:0000313" key="2">
    <source>
        <dbReference type="EMBL" id="PLW58572.1"/>
    </source>
</evidence>
<keyword evidence="3" id="KW-1185">Reference proteome</keyword>
<name>A0A2N5W8L9_9BASI</name>
<gene>
    <name evidence="2" type="ORF">PCANC_00128</name>
</gene>
<dbReference type="AlphaFoldDB" id="A0A2N5W8L9"/>
<evidence type="ECO:0000256" key="1">
    <source>
        <dbReference type="SAM" id="MobiDB-lite"/>
    </source>
</evidence>
<dbReference type="Proteomes" id="UP000235388">
    <property type="component" value="Unassembled WGS sequence"/>
</dbReference>
<sequence length="140" mass="14955">MHSMDPAASGAGVVDMNATIKDMTENLVEEEPVDNQQTLDQDDRVEAFPDLATIGTAKHLDDLTALDTQAVMTPESLPVDPLNDMLPSAIFPDEAELPLSKQEVTPVNTEVPSAKSGLPRASSHHPQMPMQSPNPGSNSL</sequence>
<feature type="compositionally biased region" description="Polar residues" evidence="1">
    <location>
        <begin position="102"/>
        <end position="111"/>
    </location>
</feature>
<protein>
    <submittedName>
        <fullName evidence="2">Uncharacterized protein</fullName>
    </submittedName>
</protein>
<evidence type="ECO:0000313" key="3">
    <source>
        <dbReference type="Proteomes" id="UP000235388"/>
    </source>
</evidence>
<feature type="compositionally biased region" description="Polar residues" evidence="1">
    <location>
        <begin position="129"/>
        <end position="140"/>
    </location>
</feature>
<reference evidence="2 3" key="1">
    <citation type="submission" date="2017-11" db="EMBL/GenBank/DDBJ databases">
        <title>De novo assembly and phasing of dikaryotic genomes from two isolates of Puccinia coronata f. sp. avenae, the causal agent of oat crown rust.</title>
        <authorList>
            <person name="Miller M.E."/>
            <person name="Zhang Y."/>
            <person name="Omidvar V."/>
            <person name="Sperschneider J."/>
            <person name="Schwessinger B."/>
            <person name="Raley C."/>
            <person name="Palmer J.M."/>
            <person name="Garnica D."/>
            <person name="Upadhyaya N."/>
            <person name="Rathjen J."/>
            <person name="Taylor J.M."/>
            <person name="Park R.F."/>
            <person name="Dodds P.N."/>
            <person name="Hirsch C.D."/>
            <person name="Kianian S.F."/>
            <person name="Figueroa M."/>
        </authorList>
    </citation>
    <scope>NUCLEOTIDE SEQUENCE [LARGE SCALE GENOMIC DNA]</scope>
    <source>
        <strain evidence="2">12NC29</strain>
    </source>
</reference>
<organism evidence="2 3">
    <name type="scientific">Puccinia coronata f. sp. avenae</name>
    <dbReference type="NCBI Taxonomy" id="200324"/>
    <lineage>
        <taxon>Eukaryota</taxon>
        <taxon>Fungi</taxon>
        <taxon>Dikarya</taxon>
        <taxon>Basidiomycota</taxon>
        <taxon>Pucciniomycotina</taxon>
        <taxon>Pucciniomycetes</taxon>
        <taxon>Pucciniales</taxon>
        <taxon>Pucciniaceae</taxon>
        <taxon>Puccinia</taxon>
    </lineage>
</organism>
<feature type="region of interest" description="Disordered" evidence="1">
    <location>
        <begin position="98"/>
        <end position="140"/>
    </location>
</feature>